<evidence type="ECO:0000313" key="3">
    <source>
        <dbReference type="Proteomes" id="UP000681722"/>
    </source>
</evidence>
<feature type="compositionally biased region" description="Basic and acidic residues" evidence="1">
    <location>
        <begin position="54"/>
        <end position="69"/>
    </location>
</feature>
<proteinExistence type="predicted"/>
<dbReference type="AlphaFoldDB" id="A0A8S2UC64"/>
<protein>
    <submittedName>
        <fullName evidence="2">Uncharacterized protein</fullName>
    </submittedName>
</protein>
<evidence type="ECO:0000256" key="1">
    <source>
        <dbReference type="SAM" id="MobiDB-lite"/>
    </source>
</evidence>
<name>A0A8S2UC64_9BILA</name>
<feature type="region of interest" description="Disordered" evidence="1">
    <location>
        <begin position="46"/>
        <end position="69"/>
    </location>
</feature>
<evidence type="ECO:0000313" key="2">
    <source>
        <dbReference type="EMBL" id="CAF4328919.1"/>
    </source>
</evidence>
<gene>
    <name evidence="2" type="ORF">SRO942_LOCUS35673</name>
</gene>
<comment type="caution">
    <text evidence="2">The sequence shown here is derived from an EMBL/GenBank/DDBJ whole genome shotgun (WGS) entry which is preliminary data.</text>
</comment>
<dbReference type="Proteomes" id="UP000681722">
    <property type="component" value="Unassembled WGS sequence"/>
</dbReference>
<sequence>MQSKPERLFYYAKLGLSFLCAISVPAPAEFSSEFFLVYTVINDQRKREMRGKRGYSDDPKTNSTDQEKQQTAKQITYTYNFQSNQATIVVDDMIFLSSFVIPFHLSYSPLCNSEACQIQQPPPINDLSTTTANSLG</sequence>
<reference evidence="2" key="1">
    <citation type="submission" date="2021-02" db="EMBL/GenBank/DDBJ databases">
        <authorList>
            <person name="Nowell W R."/>
        </authorList>
    </citation>
    <scope>NUCLEOTIDE SEQUENCE</scope>
</reference>
<accession>A0A8S2UC64</accession>
<organism evidence="2 3">
    <name type="scientific">Didymodactylos carnosus</name>
    <dbReference type="NCBI Taxonomy" id="1234261"/>
    <lineage>
        <taxon>Eukaryota</taxon>
        <taxon>Metazoa</taxon>
        <taxon>Spiralia</taxon>
        <taxon>Gnathifera</taxon>
        <taxon>Rotifera</taxon>
        <taxon>Eurotatoria</taxon>
        <taxon>Bdelloidea</taxon>
        <taxon>Philodinida</taxon>
        <taxon>Philodinidae</taxon>
        <taxon>Didymodactylos</taxon>
    </lineage>
</organism>
<dbReference type="EMBL" id="CAJOBC010085273">
    <property type="protein sequence ID" value="CAF4328919.1"/>
    <property type="molecule type" value="Genomic_DNA"/>
</dbReference>